<dbReference type="SUPFAM" id="SSF55961">
    <property type="entry name" value="Bet v1-like"/>
    <property type="match status" value="1"/>
</dbReference>
<reference evidence="1 2" key="1">
    <citation type="submission" date="2019-10" db="EMBL/GenBank/DDBJ databases">
        <title>Gracilibacillus sp. nov. isolated from rice seeds.</title>
        <authorList>
            <person name="He S."/>
        </authorList>
    </citation>
    <scope>NUCLEOTIDE SEQUENCE [LARGE SCALE GENOMIC DNA]</scope>
    <source>
        <strain evidence="1 2">TD8</strain>
    </source>
</reference>
<dbReference type="InterPro" id="IPR023393">
    <property type="entry name" value="START-like_dom_sf"/>
</dbReference>
<dbReference type="OrthoDB" id="9801773at2"/>
<sequence length="148" mass="16861">MKHSQFINAPTEICFDLARNVDIHTKTTAGTKETAVAGVTQGLLEEGDTVTWEATHFGIKQRLTAKVIHMDKPKEFVDIMLKGAFHSFTHKHQFIEESGGTIMIDTFEYKSPFGLIGWIADKLFLEKYMRNFIISRARELKSIAEKQN</sequence>
<evidence type="ECO:0000313" key="1">
    <source>
        <dbReference type="EMBL" id="KAB8126111.1"/>
    </source>
</evidence>
<dbReference type="AlphaFoldDB" id="A0A7C8KWI3"/>
<proteinExistence type="predicted"/>
<dbReference type="RefSeq" id="WP_153406768.1">
    <property type="nucleotide sequence ID" value="NZ_ML762452.1"/>
</dbReference>
<dbReference type="Gene3D" id="3.30.530.20">
    <property type="match status" value="1"/>
</dbReference>
<name>A0A7C8KWI3_9BACI</name>
<protein>
    <submittedName>
        <fullName evidence="1">SRPBCC family protein</fullName>
    </submittedName>
</protein>
<gene>
    <name evidence="1" type="ORF">F9U64_20645</name>
</gene>
<organism evidence="1 2">
    <name type="scientific">Gracilibacillus oryzae</name>
    <dbReference type="NCBI Taxonomy" id="1672701"/>
    <lineage>
        <taxon>Bacteria</taxon>
        <taxon>Bacillati</taxon>
        <taxon>Bacillota</taxon>
        <taxon>Bacilli</taxon>
        <taxon>Bacillales</taxon>
        <taxon>Bacillaceae</taxon>
        <taxon>Gracilibacillus</taxon>
    </lineage>
</organism>
<evidence type="ECO:0000313" key="2">
    <source>
        <dbReference type="Proteomes" id="UP000480246"/>
    </source>
</evidence>
<comment type="caution">
    <text evidence="1">The sequence shown here is derived from an EMBL/GenBank/DDBJ whole genome shotgun (WGS) entry which is preliminary data.</text>
</comment>
<dbReference type="EMBL" id="WEID01000116">
    <property type="protein sequence ID" value="KAB8126111.1"/>
    <property type="molecule type" value="Genomic_DNA"/>
</dbReference>
<accession>A0A7C8KWI3</accession>
<dbReference type="Proteomes" id="UP000480246">
    <property type="component" value="Unassembled WGS sequence"/>
</dbReference>
<dbReference type="CDD" id="cd07820">
    <property type="entry name" value="SRPBCC_3"/>
    <property type="match status" value="1"/>
</dbReference>
<keyword evidence="2" id="KW-1185">Reference proteome</keyword>